<dbReference type="RefSeq" id="WP_160658177.1">
    <property type="nucleotide sequence ID" value="NZ_RSEJ01000043.1"/>
</dbReference>
<evidence type="ECO:0000256" key="2">
    <source>
        <dbReference type="ARBA" id="ARBA00022747"/>
    </source>
</evidence>
<comment type="similarity">
    <text evidence="1">Belongs to the type-I restriction system S methylase family.</text>
</comment>
<feature type="compositionally biased region" description="Basic residues" evidence="5">
    <location>
        <begin position="461"/>
        <end position="471"/>
    </location>
</feature>
<name>A0ABW9YS18_9GAMM</name>
<reference evidence="7 8" key="1">
    <citation type="journal article" date="2017" name="Int. J. Syst. Evol. Microbiol.">
        <title>Photobacterium alginatilyticum sp. nov., a marine bacterium isolated from bottom seawater.</title>
        <authorList>
            <person name="Wang X."/>
            <person name="Wang Y."/>
            <person name="Yang X."/>
            <person name="Sun H."/>
            <person name="Li B."/>
            <person name="Zhang X.H."/>
        </authorList>
    </citation>
    <scope>NUCLEOTIDE SEQUENCE [LARGE SCALE GENOMIC DNA]</scope>
    <source>
        <strain evidence="7 8">P03D4</strain>
    </source>
</reference>
<evidence type="ECO:0000256" key="3">
    <source>
        <dbReference type="ARBA" id="ARBA00023125"/>
    </source>
</evidence>
<accession>A0ABW9YS18</accession>
<feature type="coiled-coil region" evidence="4">
    <location>
        <begin position="391"/>
        <end position="425"/>
    </location>
</feature>
<dbReference type="InterPro" id="IPR000055">
    <property type="entry name" value="Restrct_endonuc_typeI_TRD"/>
</dbReference>
<dbReference type="PANTHER" id="PTHR43140">
    <property type="entry name" value="TYPE-1 RESTRICTION ENZYME ECOKI SPECIFICITY PROTEIN"/>
    <property type="match status" value="1"/>
</dbReference>
<dbReference type="InterPro" id="IPR051212">
    <property type="entry name" value="Type-I_RE_S_subunit"/>
</dbReference>
<dbReference type="Proteomes" id="UP000738517">
    <property type="component" value="Unassembled WGS sequence"/>
</dbReference>
<feature type="domain" description="Type I restriction modification DNA specificity" evidence="6">
    <location>
        <begin position="238"/>
        <end position="411"/>
    </location>
</feature>
<keyword evidence="4" id="KW-0175">Coiled coil</keyword>
<protein>
    <recommendedName>
        <fullName evidence="6">Type I restriction modification DNA specificity domain-containing protein</fullName>
    </recommendedName>
</protein>
<evidence type="ECO:0000313" key="8">
    <source>
        <dbReference type="Proteomes" id="UP000738517"/>
    </source>
</evidence>
<gene>
    <name evidence="7" type="ORF">EIZ48_26255</name>
</gene>
<keyword evidence="8" id="KW-1185">Reference proteome</keyword>
<dbReference type="SUPFAM" id="SSF116734">
    <property type="entry name" value="DNA methylase specificity domain"/>
    <property type="match status" value="2"/>
</dbReference>
<sequence length="478" mass="53078">MSELPKNWIEVRLGSIAKVQSGVGFPKKYQGIADAEYPVYKVGDVSKAFLYNSSLLSESENYVSSETLGVMKGNVFDIGTILFAKIGEALKLNRRVIVKKKGIADNNVMGVKAILDEEDDYLFRYLQSFDVAGLSRSTTVPSIRKTDVEDILVPLAPLNEQIRIANKLDSILAKVDKAQARLDKIPSILKRFRQSVLAAATSGELTKEWRDENTPIKHSEVTGKYELDWSIVEESALPESWQWVPLGNYAKCSRGKFSIRPRNDPSCFDGDYPFIQIGDLPRQGGFIYSHKQTLNEKGYSVSREFDAGTVVLAIVGATIANTGITTYPVCFPDSLVGINSASETTNKYLDYHLRAIKEDIRQASYAGGGQPNIKLTMVNPLPLPLPSEAEIVEIVAKVESLMARANKVEKQYLDAKARLDRLTQSILAKAFRGELVPQDSNDEPAEKLLERIVAEKELNKPKKAANKRTTKAKTVEKE</sequence>
<feature type="region of interest" description="Disordered" evidence="5">
    <location>
        <begin position="459"/>
        <end position="478"/>
    </location>
</feature>
<proteinExistence type="inferred from homology"/>
<organism evidence="7 8">
    <name type="scientific">Photobacterium alginatilyticum</name>
    <dbReference type="NCBI Taxonomy" id="1775171"/>
    <lineage>
        <taxon>Bacteria</taxon>
        <taxon>Pseudomonadati</taxon>
        <taxon>Pseudomonadota</taxon>
        <taxon>Gammaproteobacteria</taxon>
        <taxon>Vibrionales</taxon>
        <taxon>Vibrionaceae</taxon>
        <taxon>Photobacterium</taxon>
    </lineage>
</organism>
<keyword evidence="3" id="KW-0238">DNA-binding</keyword>
<evidence type="ECO:0000256" key="4">
    <source>
        <dbReference type="SAM" id="Coils"/>
    </source>
</evidence>
<evidence type="ECO:0000259" key="6">
    <source>
        <dbReference type="Pfam" id="PF01420"/>
    </source>
</evidence>
<dbReference type="InterPro" id="IPR044946">
    <property type="entry name" value="Restrct_endonuc_typeI_TRD_sf"/>
</dbReference>
<evidence type="ECO:0000313" key="7">
    <source>
        <dbReference type="EMBL" id="NBI56013.1"/>
    </source>
</evidence>
<dbReference type="Pfam" id="PF01420">
    <property type="entry name" value="Methylase_S"/>
    <property type="match status" value="2"/>
</dbReference>
<dbReference type="EMBL" id="RSEJ01000043">
    <property type="protein sequence ID" value="NBI56013.1"/>
    <property type="molecule type" value="Genomic_DNA"/>
</dbReference>
<dbReference type="PANTHER" id="PTHR43140:SF1">
    <property type="entry name" value="TYPE I RESTRICTION ENZYME ECOKI SPECIFICITY SUBUNIT"/>
    <property type="match status" value="1"/>
</dbReference>
<comment type="caution">
    <text evidence="7">The sequence shown here is derived from an EMBL/GenBank/DDBJ whole genome shotgun (WGS) entry which is preliminary data.</text>
</comment>
<keyword evidence="2" id="KW-0680">Restriction system</keyword>
<evidence type="ECO:0000256" key="1">
    <source>
        <dbReference type="ARBA" id="ARBA00010923"/>
    </source>
</evidence>
<feature type="domain" description="Type I restriction modification DNA specificity" evidence="6">
    <location>
        <begin position="5"/>
        <end position="185"/>
    </location>
</feature>
<evidence type="ECO:0000256" key="5">
    <source>
        <dbReference type="SAM" id="MobiDB-lite"/>
    </source>
</evidence>
<dbReference type="Gene3D" id="3.90.220.20">
    <property type="entry name" value="DNA methylase specificity domains"/>
    <property type="match status" value="2"/>
</dbReference>